<evidence type="ECO:0000256" key="4">
    <source>
        <dbReference type="ARBA" id="ARBA00022741"/>
    </source>
</evidence>
<dbReference type="PANTHER" id="PTHR24221:SF654">
    <property type="entry name" value="ATP-BINDING CASSETTE SUB-FAMILY B MEMBER 6"/>
    <property type="match status" value="1"/>
</dbReference>
<evidence type="ECO:0000256" key="5">
    <source>
        <dbReference type="ARBA" id="ARBA00022840"/>
    </source>
</evidence>
<keyword evidence="3 8" id="KW-0812">Transmembrane</keyword>
<evidence type="ECO:0000313" key="12">
    <source>
        <dbReference type="Proteomes" id="UP001293718"/>
    </source>
</evidence>
<feature type="transmembrane region" description="Helical" evidence="8">
    <location>
        <begin position="238"/>
        <end position="259"/>
    </location>
</feature>
<evidence type="ECO:0000259" key="9">
    <source>
        <dbReference type="PROSITE" id="PS50893"/>
    </source>
</evidence>
<keyword evidence="2" id="KW-1003">Cell membrane</keyword>
<comment type="caution">
    <text evidence="11">The sequence shown here is derived from an EMBL/GenBank/DDBJ whole genome shotgun (WGS) entry which is preliminary data.</text>
</comment>
<dbReference type="InterPro" id="IPR003439">
    <property type="entry name" value="ABC_transporter-like_ATP-bd"/>
</dbReference>
<dbReference type="SUPFAM" id="SSF90123">
    <property type="entry name" value="ABC transporter transmembrane region"/>
    <property type="match status" value="1"/>
</dbReference>
<dbReference type="Gene3D" id="1.20.1560.10">
    <property type="entry name" value="ABC transporter type 1, transmembrane domain"/>
    <property type="match status" value="1"/>
</dbReference>
<dbReference type="NCBIfam" id="TIGR01194">
    <property type="entry name" value="cyc_pep_trnsptr"/>
    <property type="match status" value="1"/>
</dbReference>
<dbReference type="SUPFAM" id="SSF52540">
    <property type="entry name" value="P-loop containing nucleoside triphosphate hydrolases"/>
    <property type="match status" value="1"/>
</dbReference>
<keyword evidence="5" id="KW-0067">ATP-binding</keyword>
<dbReference type="SMART" id="SM00382">
    <property type="entry name" value="AAA"/>
    <property type="match status" value="1"/>
</dbReference>
<evidence type="ECO:0000256" key="1">
    <source>
        <dbReference type="ARBA" id="ARBA00004651"/>
    </source>
</evidence>
<evidence type="ECO:0000313" key="11">
    <source>
        <dbReference type="EMBL" id="MDZ5456894.1"/>
    </source>
</evidence>
<evidence type="ECO:0000256" key="3">
    <source>
        <dbReference type="ARBA" id="ARBA00022692"/>
    </source>
</evidence>
<keyword evidence="7 8" id="KW-0472">Membrane</keyword>
<evidence type="ECO:0000256" key="6">
    <source>
        <dbReference type="ARBA" id="ARBA00022989"/>
    </source>
</evidence>
<feature type="transmembrane region" description="Helical" evidence="8">
    <location>
        <begin position="20"/>
        <end position="41"/>
    </location>
</feature>
<protein>
    <submittedName>
        <fullName evidence="11">Cyclic peptide export ABC transporter</fullName>
    </submittedName>
</protein>
<dbReference type="PROSITE" id="PS50929">
    <property type="entry name" value="ABC_TM1F"/>
    <property type="match status" value="1"/>
</dbReference>
<evidence type="ECO:0000259" key="10">
    <source>
        <dbReference type="PROSITE" id="PS50929"/>
    </source>
</evidence>
<organism evidence="11 12">
    <name type="scientific">Azohydromonas lata</name>
    <dbReference type="NCBI Taxonomy" id="45677"/>
    <lineage>
        <taxon>Bacteria</taxon>
        <taxon>Pseudomonadati</taxon>
        <taxon>Pseudomonadota</taxon>
        <taxon>Betaproteobacteria</taxon>
        <taxon>Burkholderiales</taxon>
        <taxon>Sphaerotilaceae</taxon>
        <taxon>Azohydromonas</taxon>
    </lineage>
</organism>
<comment type="subcellular location">
    <subcellularLocation>
        <location evidence="1">Cell membrane</location>
        <topology evidence="1">Multi-pass membrane protein</topology>
    </subcellularLocation>
</comment>
<keyword evidence="4" id="KW-0547">Nucleotide-binding</keyword>
<proteinExistence type="predicted"/>
<keyword evidence="6 8" id="KW-1133">Transmembrane helix</keyword>
<feature type="transmembrane region" description="Helical" evidence="8">
    <location>
        <begin position="48"/>
        <end position="66"/>
    </location>
</feature>
<dbReference type="RefSeq" id="WP_322465329.1">
    <property type="nucleotide sequence ID" value="NZ_JAXOJX010000012.1"/>
</dbReference>
<dbReference type="EMBL" id="JAXOJX010000012">
    <property type="protein sequence ID" value="MDZ5456894.1"/>
    <property type="molecule type" value="Genomic_DNA"/>
</dbReference>
<dbReference type="PANTHER" id="PTHR24221">
    <property type="entry name" value="ATP-BINDING CASSETTE SUB-FAMILY B"/>
    <property type="match status" value="1"/>
</dbReference>
<dbReference type="Pfam" id="PF00005">
    <property type="entry name" value="ABC_tran"/>
    <property type="match status" value="1"/>
</dbReference>
<evidence type="ECO:0000256" key="7">
    <source>
        <dbReference type="ARBA" id="ARBA00023136"/>
    </source>
</evidence>
<feature type="domain" description="ABC transmembrane type-1" evidence="10">
    <location>
        <begin position="23"/>
        <end position="292"/>
    </location>
</feature>
<feature type="domain" description="ABC transporter" evidence="9">
    <location>
        <begin position="328"/>
        <end position="555"/>
    </location>
</feature>
<dbReference type="Gene3D" id="3.40.50.300">
    <property type="entry name" value="P-loop containing nucleotide triphosphate hydrolases"/>
    <property type="match status" value="1"/>
</dbReference>
<dbReference type="PROSITE" id="PS50893">
    <property type="entry name" value="ABC_TRANSPORTER_2"/>
    <property type="match status" value="1"/>
</dbReference>
<evidence type="ECO:0000256" key="8">
    <source>
        <dbReference type="SAM" id="Phobius"/>
    </source>
</evidence>
<dbReference type="InterPro" id="IPR005898">
    <property type="entry name" value="Cyc_pep_transpt_SyrD/YojI"/>
</dbReference>
<evidence type="ECO:0000256" key="2">
    <source>
        <dbReference type="ARBA" id="ARBA00022475"/>
    </source>
</evidence>
<dbReference type="InterPro" id="IPR011527">
    <property type="entry name" value="ABC1_TM_dom"/>
</dbReference>
<feature type="transmembrane region" description="Helical" evidence="8">
    <location>
        <begin position="143"/>
        <end position="164"/>
    </location>
</feature>
<gene>
    <name evidence="11" type="ORF">SM757_09960</name>
</gene>
<dbReference type="InterPro" id="IPR036640">
    <property type="entry name" value="ABC1_TM_sf"/>
</dbReference>
<dbReference type="InterPro" id="IPR039421">
    <property type="entry name" value="Type_1_exporter"/>
</dbReference>
<dbReference type="InterPro" id="IPR027417">
    <property type="entry name" value="P-loop_NTPase"/>
</dbReference>
<sequence length="555" mass="60682">MQQLWRFLTQEAGVPKARIVTMSLLAGGGNALMLALLNLAAASGEHAGQGRLFAAYLATFALHFYTQRRAMLQAMGAVERTVERLRLRITDKVRRAPLGFIEQAGGLPGFAALTQDTQVIAQSGSQVVTTLQSVVVLAFTTVYLAWLSPLACLAVVLSMGSFVLMRIVRQSAVGETMERAHAKEIEFQRALDDVVYGAKELRLSRRERQRMRAHLAQSIEESRALKLDAHRSVIFDQLFGGVALLLLLTAVVFVLPAVLPQGSQTTQQLVATILYILGPVSTLVQGLAALGAIEADIGHFYALEARLDATIEPHHRRAVPPLRQFREIRLERVSLRYLDADGTAPFTSGPHELTLVAGETVYVVGANGAGKSTLLKLVTGLRAAQRGRLLLDGVPVEPRTLEAYRSLFSAVFADFHLFPRLYGLPEGVDDAMVNAWIERLGLAAKTRCEGGRLTHTDLSTGQRKRLAFLVAVLEQRPICVFDELAADQDPAFRRRFYEELLPALKAQGRTLLVVSHDDAYFHCADRLLRLDAGRIVADTRQAAGMLPAAGTEAPA</sequence>
<keyword evidence="12" id="KW-1185">Reference proteome</keyword>
<reference evidence="11 12" key="1">
    <citation type="submission" date="2023-11" db="EMBL/GenBank/DDBJ databases">
        <title>Draft genome of Azohydromonas lata strain H1 (DSM1123), a polyhydroxyalkanoate producer.</title>
        <authorList>
            <person name="Traversa D."/>
            <person name="D'Addabbo P."/>
            <person name="Pazzani C."/>
            <person name="Manzari C."/>
            <person name="Chiara M."/>
            <person name="Scrascia M."/>
        </authorList>
    </citation>
    <scope>NUCLEOTIDE SEQUENCE [LARGE SCALE GENOMIC DNA]</scope>
    <source>
        <strain evidence="11 12">H1</strain>
    </source>
</reference>
<name>A0ABU5IDJ6_9BURK</name>
<dbReference type="InterPro" id="IPR003593">
    <property type="entry name" value="AAA+_ATPase"/>
</dbReference>
<accession>A0ABU5IDJ6</accession>
<dbReference type="Proteomes" id="UP001293718">
    <property type="component" value="Unassembled WGS sequence"/>
</dbReference>